<feature type="transmembrane region" description="Helical" evidence="2">
    <location>
        <begin position="228"/>
        <end position="258"/>
    </location>
</feature>
<feature type="chain" id="PRO_5041439908" description="G-protein coupled receptors family 1 profile domain-containing protein" evidence="3">
    <location>
        <begin position="20"/>
        <end position="383"/>
    </location>
</feature>
<comment type="caution">
    <text evidence="4">The sequence shown here is derived from an EMBL/GenBank/DDBJ whole genome shotgun (WGS) entry which is preliminary data.</text>
</comment>
<feature type="transmembrane region" description="Helical" evidence="2">
    <location>
        <begin position="323"/>
        <end position="341"/>
    </location>
</feature>
<keyword evidence="2" id="KW-0472">Membrane</keyword>
<organism evidence="4 5">
    <name type="scientific">Steinernema hermaphroditum</name>
    <dbReference type="NCBI Taxonomy" id="289476"/>
    <lineage>
        <taxon>Eukaryota</taxon>
        <taxon>Metazoa</taxon>
        <taxon>Ecdysozoa</taxon>
        <taxon>Nematoda</taxon>
        <taxon>Chromadorea</taxon>
        <taxon>Rhabditida</taxon>
        <taxon>Tylenchina</taxon>
        <taxon>Panagrolaimomorpha</taxon>
        <taxon>Strongyloidoidea</taxon>
        <taxon>Steinernematidae</taxon>
        <taxon>Steinernema</taxon>
    </lineage>
</organism>
<evidence type="ECO:0000256" key="2">
    <source>
        <dbReference type="SAM" id="Phobius"/>
    </source>
</evidence>
<evidence type="ECO:0008006" key="6">
    <source>
        <dbReference type="Google" id="ProtNLM"/>
    </source>
</evidence>
<evidence type="ECO:0000256" key="1">
    <source>
        <dbReference type="SAM" id="MobiDB-lite"/>
    </source>
</evidence>
<dbReference type="EMBL" id="JAUCMV010000004">
    <property type="protein sequence ID" value="KAK0402507.1"/>
    <property type="molecule type" value="Genomic_DNA"/>
</dbReference>
<evidence type="ECO:0000256" key="3">
    <source>
        <dbReference type="SAM" id="SignalP"/>
    </source>
</evidence>
<feature type="region of interest" description="Disordered" evidence="1">
    <location>
        <begin position="23"/>
        <end position="49"/>
    </location>
</feature>
<dbReference type="PANTHER" id="PTHR22945">
    <property type="entry name" value="SERPENTINE RECEPTOR, CLASS D DELTA"/>
    <property type="match status" value="1"/>
</dbReference>
<dbReference type="InterPro" id="IPR050920">
    <property type="entry name" value="Nematode_rcpt-like_delta"/>
</dbReference>
<keyword evidence="3" id="KW-0732">Signal</keyword>
<feature type="transmembrane region" description="Helical" evidence="2">
    <location>
        <begin position="279"/>
        <end position="311"/>
    </location>
</feature>
<reference evidence="4" key="1">
    <citation type="submission" date="2023-06" db="EMBL/GenBank/DDBJ databases">
        <title>Genomic analysis of the entomopathogenic nematode Steinernema hermaphroditum.</title>
        <authorList>
            <person name="Schwarz E.M."/>
            <person name="Heppert J.K."/>
            <person name="Baniya A."/>
            <person name="Schwartz H.T."/>
            <person name="Tan C.-H."/>
            <person name="Antoshechkin I."/>
            <person name="Sternberg P.W."/>
            <person name="Goodrich-Blair H."/>
            <person name="Dillman A.R."/>
        </authorList>
    </citation>
    <scope>NUCLEOTIDE SEQUENCE</scope>
    <source>
        <strain evidence="4">PS9179</strain>
        <tissue evidence="4">Whole animal</tissue>
    </source>
</reference>
<feature type="transmembrane region" description="Helical" evidence="2">
    <location>
        <begin position="143"/>
        <end position="166"/>
    </location>
</feature>
<dbReference type="AlphaFoldDB" id="A0AA39HDI0"/>
<dbReference type="SUPFAM" id="SSF81321">
    <property type="entry name" value="Family A G protein-coupled receptor-like"/>
    <property type="match status" value="1"/>
</dbReference>
<gene>
    <name evidence="4" type="ORF">QR680_016372</name>
</gene>
<feature type="transmembrane region" description="Helical" evidence="2">
    <location>
        <begin position="95"/>
        <end position="114"/>
    </location>
</feature>
<protein>
    <recommendedName>
        <fullName evidence="6">G-protein coupled receptors family 1 profile domain-containing protein</fullName>
    </recommendedName>
</protein>
<evidence type="ECO:0000313" key="4">
    <source>
        <dbReference type="EMBL" id="KAK0402507.1"/>
    </source>
</evidence>
<name>A0AA39HDI0_9BILA</name>
<sequence>MRLFAVLLLVFLIVAGVFGQEPAKPEDEKHEGKEGAGAEHHRKEGEGHQGEIAMPSDAIGSLLYYLIAGVGLIFGLFFIYIVVTKSPPTLRVYRNTILNLVVWYMIAMFTFGFMQQPINTMYEGRSCPKFVGLVSYFDRNVHVAVTVAIGISCENTVLAMCICFFYRYDQIRGLNATVTSRSSYRMLICGAIHVVGSLVSGMGCYLLISSANLVKSDGAYMMCFEDSNYSLVAALNFVEGLAITVAAATITVLSVKSIRILKSKRELMCPRTYRLQKRLTLSLVIMAILPILFDFVPFIIGSVCMYFKFYYSYLVYEVACRTPFLEVVLSCAVTLGFVTPYREAILRIVRKKTVIPSIFDVQQRPIQILSYRLYLSVQYFLIG</sequence>
<feature type="transmembrane region" description="Helical" evidence="2">
    <location>
        <begin position="62"/>
        <end position="83"/>
    </location>
</feature>
<feature type="transmembrane region" description="Helical" evidence="2">
    <location>
        <begin position="187"/>
        <end position="208"/>
    </location>
</feature>
<dbReference type="InterPro" id="IPR019422">
    <property type="entry name" value="7TM_GPCR_serpentine_rcpt_Srh"/>
</dbReference>
<accession>A0AA39HDI0</accession>
<dbReference type="Pfam" id="PF10318">
    <property type="entry name" value="7TM_GPCR_Srh"/>
    <property type="match status" value="1"/>
</dbReference>
<keyword evidence="2" id="KW-0812">Transmembrane</keyword>
<dbReference type="PANTHER" id="PTHR22945:SF40">
    <property type="entry name" value="SERPENTINE RECEPTOR, CLASS D (DELTA)-RELATED"/>
    <property type="match status" value="1"/>
</dbReference>
<evidence type="ECO:0000313" key="5">
    <source>
        <dbReference type="Proteomes" id="UP001175271"/>
    </source>
</evidence>
<feature type="signal peptide" evidence="3">
    <location>
        <begin position="1"/>
        <end position="19"/>
    </location>
</feature>
<keyword evidence="5" id="KW-1185">Reference proteome</keyword>
<proteinExistence type="predicted"/>
<dbReference type="Proteomes" id="UP001175271">
    <property type="component" value="Unassembled WGS sequence"/>
</dbReference>
<keyword evidence="2" id="KW-1133">Transmembrane helix</keyword>